<dbReference type="SUPFAM" id="SSF63712">
    <property type="entry name" value="Nicotinic receptor ligand binding domain-like"/>
    <property type="match status" value="1"/>
</dbReference>
<evidence type="ECO:0000256" key="3">
    <source>
        <dbReference type="ARBA" id="ARBA00022475"/>
    </source>
</evidence>
<evidence type="ECO:0000256" key="17">
    <source>
        <dbReference type="ARBA" id="ARBA00023286"/>
    </source>
</evidence>
<evidence type="ECO:0000256" key="16">
    <source>
        <dbReference type="ARBA" id="ARBA00023273"/>
    </source>
</evidence>
<evidence type="ECO:0000256" key="5">
    <source>
        <dbReference type="ARBA" id="ARBA00022729"/>
    </source>
</evidence>
<dbReference type="PRINTS" id="PR00252">
    <property type="entry name" value="NRIONCHANNEL"/>
</dbReference>
<dbReference type="InterPro" id="IPR036719">
    <property type="entry name" value="Neuro-gated_channel_TM_sf"/>
</dbReference>
<dbReference type="GO" id="GO:0016594">
    <property type="term" value="F:glycine binding"/>
    <property type="evidence" value="ECO:0007669"/>
    <property type="project" value="InterPro"/>
</dbReference>
<keyword evidence="3" id="KW-1003">Cell membrane</keyword>
<dbReference type="InterPro" id="IPR006201">
    <property type="entry name" value="Neur_channel"/>
</dbReference>
<dbReference type="GO" id="GO:0004888">
    <property type="term" value="F:transmembrane signaling receptor activity"/>
    <property type="evidence" value="ECO:0007669"/>
    <property type="project" value="InterPro"/>
</dbReference>
<dbReference type="InterPro" id="IPR038050">
    <property type="entry name" value="Neuro_actylchol_rec"/>
</dbReference>
<dbReference type="Gene3D" id="2.70.170.10">
    <property type="entry name" value="Neurotransmitter-gated ion-channel ligand-binding domain"/>
    <property type="match status" value="1"/>
</dbReference>
<evidence type="ECO:0000256" key="20">
    <source>
        <dbReference type="ARBA" id="ARBA00034104"/>
    </source>
</evidence>
<feature type="domain" description="Neurotransmitter-gated ion-channel ligand-binding" evidence="25">
    <location>
        <begin position="44"/>
        <end position="252"/>
    </location>
</feature>
<feature type="transmembrane region" description="Helical" evidence="24">
    <location>
        <begin position="317"/>
        <end position="339"/>
    </location>
</feature>
<feature type="disulfide bond" evidence="22">
    <location>
        <begin position="170"/>
        <end position="184"/>
    </location>
</feature>
<keyword evidence="17" id="KW-1071">Ligand-gated ion channel</keyword>
<dbReference type="InterPro" id="IPR006202">
    <property type="entry name" value="Neur_chan_lig-bd"/>
</dbReference>
<dbReference type="Gene3D" id="1.20.58.390">
    <property type="entry name" value="Neurotransmitter-gated ion-channel transmembrane domain"/>
    <property type="match status" value="1"/>
</dbReference>
<protein>
    <recommendedName>
        <fullName evidence="28">Glycine receptor, alpha 3</fullName>
    </recommendedName>
</protein>
<evidence type="ECO:0000256" key="12">
    <source>
        <dbReference type="ARBA" id="ARBA00023173"/>
    </source>
</evidence>
<keyword evidence="14" id="KW-0868">Chloride</keyword>
<dbReference type="InterPro" id="IPR006029">
    <property type="entry name" value="Neurotrans-gated_channel_TM"/>
</dbReference>
<feature type="binding site" evidence="23">
    <location>
        <begin position="234"/>
        <end position="239"/>
    </location>
    <ligand>
        <name>strychnine</name>
        <dbReference type="ChEBI" id="CHEBI:90700"/>
        <note>antagonist</note>
    </ligand>
</feature>
<evidence type="ECO:0000256" key="19">
    <source>
        <dbReference type="ARBA" id="ARBA00024167"/>
    </source>
</evidence>
<keyword evidence="13" id="KW-0325">Glycoprotein</keyword>
<sequence length="465" mass="52840">FVYGACVRLLYNFFYINVLASLRVSDRMTDRADSTTGPNLSPSEVLDKLLGPSSGYNHRVRPNFGGPAVNVSCGVFIRSFGSIQEATSDYRMTVYLRQRWTDPRLAYSHYPVPLLHLDQSNIKHIWKPDLFFDNEKSAHFHEITTDNKMLRIANNGVVDYAMRLTLTLSCPMDLHNFPMDTQMCSMYLESFGYTTADIVFHWNGPTPVSLFEGLTLPQFVLSNKISTGSCTKTYSTGSFTCIFAKFTLHREMGFYLIQLYVPSILIVILSWVSFWINMEAAPARVALGITTVLTLTTQSTGARASLPKVSYIKAMDIWMATCLLFVFAALLEYAAVNVTSRQSQGFMKKGRGNQKPIDLLVHKKMFWKFLVAENDNDLLYFTITIFTLNGLLPVSDSKKPVIVCIKPLLSLQETKEKMRKKYVACAQTIDNISRLFFPISFLIFNVVYWFAFKVMLKRNVHVGPI</sequence>
<evidence type="ECO:0000313" key="27">
    <source>
        <dbReference type="Ensembl" id="ENSPMAP00000008429.1"/>
    </source>
</evidence>
<evidence type="ECO:0000256" key="23">
    <source>
        <dbReference type="PIRSR" id="PIRSR608127-53"/>
    </source>
</evidence>
<feature type="disulfide bond" evidence="22">
    <location>
        <begin position="230"/>
        <end position="241"/>
    </location>
</feature>
<dbReference type="GO" id="GO:0034707">
    <property type="term" value="C:chloride channel complex"/>
    <property type="evidence" value="ECO:0007669"/>
    <property type="project" value="UniProtKB-KW"/>
</dbReference>
<comment type="subcellular location">
    <subcellularLocation>
        <location evidence="1">Cell projection</location>
    </subcellularLocation>
    <subcellularLocation>
        <location evidence="20">Postsynaptic cell membrane</location>
        <topology evidence="20">Multi-pass membrane protein</topology>
    </subcellularLocation>
</comment>
<dbReference type="InterPro" id="IPR006028">
    <property type="entry name" value="GABAA/Glycine_rcpt"/>
</dbReference>
<dbReference type="CDD" id="cd18991">
    <property type="entry name" value="LGIC_ECD_GlyR"/>
    <property type="match status" value="1"/>
</dbReference>
<dbReference type="PRINTS" id="PR01673">
    <property type="entry name" value="GLYRALPHA"/>
</dbReference>
<evidence type="ECO:0000256" key="21">
    <source>
        <dbReference type="PIRSR" id="PIRSR608127-51"/>
    </source>
</evidence>
<evidence type="ECO:0000256" key="1">
    <source>
        <dbReference type="ARBA" id="ARBA00004316"/>
    </source>
</evidence>
<dbReference type="GO" id="GO:0022824">
    <property type="term" value="F:transmitter-gated monoatomic ion channel activity"/>
    <property type="evidence" value="ECO:0007669"/>
    <property type="project" value="InterPro"/>
</dbReference>
<keyword evidence="18 24" id="KW-0407">Ion channel</keyword>
<evidence type="ECO:0000256" key="13">
    <source>
        <dbReference type="ARBA" id="ARBA00023180"/>
    </source>
</evidence>
<dbReference type="SUPFAM" id="SSF90112">
    <property type="entry name" value="Neurotransmitter-gated ion-channel transmembrane pore"/>
    <property type="match status" value="1"/>
</dbReference>
<evidence type="ECO:0000256" key="24">
    <source>
        <dbReference type="RuleBase" id="RU000687"/>
    </source>
</evidence>
<keyword evidence="4 24" id="KW-0812">Transmembrane</keyword>
<dbReference type="Ensembl" id="ENSPMAT00000008467.1">
    <property type="protein sequence ID" value="ENSPMAP00000008429.1"/>
    <property type="gene ID" value="ENSPMAG00000007648.1"/>
</dbReference>
<dbReference type="PRINTS" id="PR00253">
    <property type="entry name" value="GABAARECEPTR"/>
</dbReference>
<dbReference type="GO" id="GO:0045211">
    <property type="term" value="C:postsynaptic membrane"/>
    <property type="evidence" value="ECO:0007669"/>
    <property type="project" value="UniProtKB-SubCell"/>
</dbReference>
<organism evidence="27">
    <name type="scientific">Petromyzon marinus</name>
    <name type="common">Sea lamprey</name>
    <dbReference type="NCBI Taxonomy" id="7757"/>
    <lineage>
        <taxon>Eukaryota</taxon>
        <taxon>Metazoa</taxon>
        <taxon>Chordata</taxon>
        <taxon>Craniata</taxon>
        <taxon>Vertebrata</taxon>
        <taxon>Cyclostomata</taxon>
        <taxon>Hyperoartia</taxon>
        <taxon>Petromyzontiformes</taxon>
        <taxon>Petromyzontidae</taxon>
        <taxon>Petromyzon</taxon>
    </lineage>
</organism>
<name>S4RT89_PETMA</name>
<dbReference type="GO" id="GO:0042995">
    <property type="term" value="C:cell projection"/>
    <property type="evidence" value="ECO:0007669"/>
    <property type="project" value="UniProtKB-SubCell"/>
</dbReference>
<evidence type="ECO:0000256" key="15">
    <source>
        <dbReference type="ARBA" id="ARBA00023257"/>
    </source>
</evidence>
<keyword evidence="12" id="KW-0869">Chloride channel</keyword>
<keyword evidence="8 24" id="KW-0406">Ion transport</keyword>
<evidence type="ECO:0000259" key="26">
    <source>
        <dbReference type="Pfam" id="PF02932"/>
    </source>
</evidence>
<dbReference type="PANTHER" id="PTHR18945">
    <property type="entry name" value="NEUROTRANSMITTER GATED ION CHANNEL"/>
    <property type="match status" value="1"/>
</dbReference>
<evidence type="ECO:0000256" key="7">
    <source>
        <dbReference type="ARBA" id="ARBA00023018"/>
    </source>
</evidence>
<keyword evidence="2 24" id="KW-0813">Transport</keyword>
<feature type="transmembrane region" description="Helical" evidence="24">
    <location>
        <begin position="254"/>
        <end position="276"/>
    </location>
</feature>
<keyword evidence="10 22" id="KW-1015">Disulfide bond</keyword>
<reference evidence="27" key="1">
    <citation type="submission" date="2025-08" db="UniProtKB">
        <authorList>
            <consortium name="Ensembl"/>
        </authorList>
    </citation>
    <scope>IDENTIFICATION</scope>
</reference>
<evidence type="ECO:0000256" key="14">
    <source>
        <dbReference type="ARBA" id="ARBA00023214"/>
    </source>
</evidence>
<dbReference type="InterPro" id="IPR008127">
    <property type="entry name" value="Glycine_rcpt_A"/>
</dbReference>
<feature type="site" description="Important for obstruction of the ion pore in the closed conformation" evidence="21">
    <location>
        <position position="293"/>
    </location>
</feature>
<evidence type="ECO:0000256" key="8">
    <source>
        <dbReference type="ARBA" id="ARBA00023065"/>
    </source>
</evidence>
<evidence type="ECO:0000256" key="10">
    <source>
        <dbReference type="ARBA" id="ARBA00023157"/>
    </source>
</evidence>
<evidence type="ECO:0000256" key="9">
    <source>
        <dbReference type="ARBA" id="ARBA00023136"/>
    </source>
</evidence>
<dbReference type="NCBIfam" id="TIGR00860">
    <property type="entry name" value="LIC"/>
    <property type="match status" value="1"/>
</dbReference>
<dbReference type="FunFam" id="2.70.170.10:FF:000014">
    <property type="entry name" value="Glycine receptor subunit beta"/>
    <property type="match status" value="1"/>
</dbReference>
<feature type="domain" description="Neurotransmitter-gated ion-channel transmembrane" evidence="26">
    <location>
        <begin position="259"/>
        <end position="344"/>
    </location>
</feature>
<proteinExistence type="inferred from homology"/>
<feature type="transmembrane region" description="Helical" evidence="24">
    <location>
        <begin position="435"/>
        <end position="452"/>
    </location>
</feature>
<dbReference type="PROSITE" id="PS00236">
    <property type="entry name" value="NEUROTR_ION_CHANNEL"/>
    <property type="match status" value="1"/>
</dbReference>
<evidence type="ECO:0000256" key="4">
    <source>
        <dbReference type="ARBA" id="ARBA00022692"/>
    </source>
</evidence>
<evidence type="ECO:0000256" key="6">
    <source>
        <dbReference type="ARBA" id="ARBA00022989"/>
    </source>
</evidence>
<evidence type="ECO:0000256" key="11">
    <source>
        <dbReference type="ARBA" id="ARBA00023170"/>
    </source>
</evidence>
<dbReference type="HOGENOM" id="CLU_010920_1_4_1"/>
<keyword evidence="11" id="KW-0675">Receptor</keyword>
<reference evidence="27" key="2">
    <citation type="submission" date="2025-09" db="UniProtKB">
        <authorList>
            <consortium name="Ensembl"/>
        </authorList>
    </citation>
    <scope>IDENTIFICATION</scope>
</reference>
<comment type="caution">
    <text evidence="24">Lacks conserved residue(s) required for the propagation of feature annotation.</text>
</comment>
<keyword evidence="6 24" id="KW-1133">Transmembrane helix</keyword>
<evidence type="ECO:0000259" key="25">
    <source>
        <dbReference type="Pfam" id="PF02931"/>
    </source>
</evidence>
<dbReference type="STRING" id="7757.ENSPMAP00000008429"/>
<dbReference type="InterPro" id="IPR036734">
    <property type="entry name" value="Neur_chan_lig-bd_sf"/>
</dbReference>
<dbReference type="InterPro" id="IPR018000">
    <property type="entry name" value="Neurotransmitter_ion_chnl_CS"/>
</dbReference>
<keyword evidence="16" id="KW-0966">Cell projection</keyword>
<dbReference type="AlphaFoldDB" id="S4RT89"/>
<dbReference type="GeneTree" id="ENSGT00940000158368"/>
<keyword evidence="15" id="KW-0628">Postsynaptic cell membrane</keyword>
<keyword evidence="9 24" id="KW-0472">Membrane</keyword>
<accession>S4RT89</accession>
<evidence type="ECO:0008006" key="28">
    <source>
        <dbReference type="Google" id="ProtNLM"/>
    </source>
</evidence>
<evidence type="ECO:0000256" key="2">
    <source>
        <dbReference type="ARBA" id="ARBA00022448"/>
    </source>
</evidence>
<evidence type="ECO:0000256" key="22">
    <source>
        <dbReference type="PIRSR" id="PIRSR608127-52"/>
    </source>
</evidence>
<keyword evidence="5" id="KW-0732">Signal</keyword>
<dbReference type="FunFam" id="1.20.58.390:FF:000067">
    <property type="entry name" value="Glycine receptor subunit alpha-2"/>
    <property type="match status" value="1"/>
</dbReference>
<dbReference type="OMA" id="RYECHIA"/>
<comment type="similarity">
    <text evidence="24">Belongs to the ligand-gated ion channel (TC 1.A.9) family.</text>
</comment>
<evidence type="ECO:0000256" key="18">
    <source>
        <dbReference type="ARBA" id="ARBA00023303"/>
    </source>
</evidence>
<dbReference type="Pfam" id="PF02932">
    <property type="entry name" value="Neur_chan_memb"/>
    <property type="match status" value="1"/>
</dbReference>
<dbReference type="Pfam" id="PF02931">
    <property type="entry name" value="Neur_chan_LBD"/>
    <property type="match status" value="1"/>
</dbReference>
<dbReference type="GO" id="GO:0005254">
    <property type="term" value="F:chloride channel activity"/>
    <property type="evidence" value="ECO:0007669"/>
    <property type="project" value="UniProtKB-KW"/>
</dbReference>
<keyword evidence="7" id="KW-0770">Synapse</keyword>
<comment type="catalytic activity">
    <reaction evidence="19">
        <text>chloride(in) = chloride(out)</text>
        <dbReference type="Rhea" id="RHEA:29823"/>
        <dbReference type="ChEBI" id="CHEBI:17996"/>
    </reaction>
</comment>